<feature type="compositionally biased region" description="Acidic residues" evidence="1">
    <location>
        <begin position="171"/>
        <end position="180"/>
    </location>
</feature>
<organism evidence="2">
    <name type="scientific">Lens culinaris subsp. orientalis</name>
    <name type="common">Oriental wild lentil</name>
    <name type="synonym">Lens orientalis</name>
    <dbReference type="NCBI Taxonomy" id="129392"/>
    <lineage>
        <taxon>Eukaryota</taxon>
        <taxon>Viridiplantae</taxon>
        <taxon>Streptophyta</taxon>
        <taxon>Embryophyta</taxon>
        <taxon>Tracheophyta</taxon>
        <taxon>Spermatophyta</taxon>
        <taxon>Magnoliopsida</taxon>
        <taxon>eudicotyledons</taxon>
        <taxon>Gunneridae</taxon>
        <taxon>Pentapetalae</taxon>
        <taxon>rosids</taxon>
        <taxon>fabids</taxon>
        <taxon>Fabales</taxon>
        <taxon>Fabaceae</taxon>
        <taxon>Papilionoideae</taxon>
        <taxon>50 kb inversion clade</taxon>
        <taxon>NPAAA clade</taxon>
        <taxon>Hologalegina</taxon>
        <taxon>IRL clade</taxon>
        <taxon>Fabeae</taxon>
        <taxon>Lens</taxon>
    </lineage>
</organism>
<dbReference type="AlphaFoldDB" id="K4Q6S0"/>
<feature type="non-terminal residue" evidence="2">
    <location>
        <position position="1"/>
    </location>
</feature>
<name>K4Q6S0_LENCO</name>
<dbReference type="CDD" id="cd00303">
    <property type="entry name" value="retropepsin_like"/>
    <property type="match status" value="1"/>
</dbReference>
<feature type="non-terminal residue" evidence="2">
    <location>
        <position position="188"/>
    </location>
</feature>
<dbReference type="SUPFAM" id="SSF50630">
    <property type="entry name" value="Acid proteases"/>
    <property type="match status" value="1"/>
</dbReference>
<sequence length="188" mass="21145">HWNKVNKVFVDGGAVVNLMPLTLLRKQGKSEEDLRPHNMVLSNYEGMTISILGVIQVELAVGTTSRHTLFMVIKYIENFNLLLGREWIHGIGAVPSTLHQRLIIWRKDGIVDNIEADQSYYKTEIPKGTTRSFDQHPANVAPCDDESVSYTSVNTGRILNLNPDHGFVWDNSEDVEPEEEIPLRGGPP</sequence>
<dbReference type="Gene3D" id="2.40.70.10">
    <property type="entry name" value="Acid Proteases"/>
    <property type="match status" value="1"/>
</dbReference>
<dbReference type="PANTHER" id="PTHR33240">
    <property type="entry name" value="OS08G0508500 PROTEIN"/>
    <property type="match status" value="1"/>
</dbReference>
<dbReference type="PANTHER" id="PTHR33240:SF15">
    <property type="entry name" value="GAG-PRO-LIKE PROTEIN"/>
    <property type="match status" value="1"/>
</dbReference>
<dbReference type="InterPro" id="IPR021109">
    <property type="entry name" value="Peptidase_aspartic_dom_sf"/>
</dbReference>
<feature type="region of interest" description="Disordered" evidence="1">
    <location>
        <begin position="169"/>
        <end position="188"/>
    </location>
</feature>
<proteinExistence type="predicted"/>
<protein>
    <submittedName>
        <fullName evidence="2">Uncharacterized protein</fullName>
    </submittedName>
</protein>
<accession>K4Q6S0</accession>
<dbReference type="EMBL" id="HE858418">
    <property type="protein sequence ID" value="CCI61379.1"/>
    <property type="molecule type" value="Genomic_DNA"/>
</dbReference>
<reference evidence="2" key="1">
    <citation type="submission" date="2012-06" db="EMBL/GenBank/DDBJ databases">
        <title>An improved intersubspecific genetic map in Lens including functional markers.</title>
        <authorList>
            <person name="de la Puente R."/>
            <person name="Garcia P."/>
            <person name="Polanco C."/>
            <person name="Perez de la Vega M."/>
        </authorList>
    </citation>
    <scope>NUCLEOTIDE SEQUENCE</scope>
</reference>
<evidence type="ECO:0000313" key="2">
    <source>
        <dbReference type="EMBL" id="CCI61379.1"/>
    </source>
</evidence>
<evidence type="ECO:0000256" key="1">
    <source>
        <dbReference type="SAM" id="MobiDB-lite"/>
    </source>
</evidence>